<accession>A0A2I8VI07</accession>
<dbReference type="SUPFAM" id="SSF55785">
    <property type="entry name" value="PYP-like sensor domain (PAS domain)"/>
    <property type="match status" value="2"/>
</dbReference>
<evidence type="ECO:0000256" key="4">
    <source>
        <dbReference type="ARBA" id="ARBA00022777"/>
    </source>
</evidence>
<dbReference type="SUPFAM" id="SSF47384">
    <property type="entry name" value="Homodimeric domain of signal transducing histidine kinase"/>
    <property type="match status" value="1"/>
</dbReference>
<dbReference type="PROSITE" id="PS50113">
    <property type="entry name" value="PAC"/>
    <property type="match status" value="1"/>
</dbReference>
<dbReference type="PANTHER" id="PTHR43065">
    <property type="entry name" value="SENSOR HISTIDINE KINASE"/>
    <property type="match status" value="1"/>
</dbReference>
<sequence length="702" mass="77498">MLTEIVYAGALFAAGVVSAVTAIVVLGRVRSYTQRVPLMFAATALSAAVWATAYGFSLLSTTPAGRALWLQVLWFGAASLATFWFAFALSYTRYEGLLTSWTATLLAVEPLVVIGIVVTAGRHDFLLAGSEATAFGVLPTVSTAAGPLLLFHGVYTGVLVLAGLGCLVVQYRRSRRLYRRQVSVVLAASVVPVVASLLSADAPGSAAGLDVTPVAFGLSSVAILVGFYRYQLFDLSPIARDVVVGELRDGAVVVDDRGRVVETNPRARQIFDTEEDSLLGRRLADVPDYGPTLQRIVDDPMAREEFVVDASDGDRFFEATASRFDGQGAHERGHLIMLRDVTERRRTEEEFRALIENSRDLITVVAPDGTRVYCAPSFERTLGHDPEEMIGREAFELLHPDDRDEIRRLFERLLADEQGTQERAEYRVRHADGSWRTFEAVGVNLVDDPTVQGVVVNARDVTARRRYEQRLRVLNRVLRHDLRNEVNVIQGHADLLLERNVTAEAKEHARVIRKKAETLVELGEQTRKIDYTLHSTDGVEKPLEITESIRDRLDSIQEEFPGAIVVADLPDEQWVLADDLIDSAMMNLIDNAIEHNDRVAPQISVTIDPVTDDGVDYVEVAVADNGPGIPESERRVFTEGTETPLSHGSGLGLWLVEWIVTRSNGHLYFEENEPRGTVVRIRLRETTPMSTEGPESQAASTD</sequence>
<dbReference type="PRINTS" id="PR00344">
    <property type="entry name" value="BCTRLSENSOR"/>
</dbReference>
<dbReference type="KEGG" id="srub:C2R22_07650"/>
<dbReference type="Pfam" id="PF08447">
    <property type="entry name" value="PAS_3"/>
    <property type="match status" value="1"/>
</dbReference>
<keyword evidence="1" id="KW-0597">Phosphoprotein</keyword>
<organism evidence="11 12">
    <name type="scientific">Salinigranum rubrum</name>
    <dbReference type="NCBI Taxonomy" id="755307"/>
    <lineage>
        <taxon>Archaea</taxon>
        <taxon>Methanobacteriati</taxon>
        <taxon>Methanobacteriota</taxon>
        <taxon>Stenosarchaea group</taxon>
        <taxon>Halobacteria</taxon>
        <taxon>Halobacteriales</taxon>
        <taxon>Haloferacaceae</taxon>
        <taxon>Salinigranum</taxon>
    </lineage>
</organism>
<dbReference type="Gene3D" id="1.10.287.130">
    <property type="match status" value="1"/>
</dbReference>
<keyword evidence="6" id="KW-0902">Two-component regulatory system</keyword>
<feature type="domain" description="PAS" evidence="9">
    <location>
        <begin position="347"/>
        <end position="417"/>
    </location>
</feature>
<dbReference type="GeneID" id="35591954"/>
<keyword evidence="7" id="KW-1133">Transmembrane helix</keyword>
<dbReference type="Pfam" id="PF08448">
    <property type="entry name" value="PAS_4"/>
    <property type="match status" value="1"/>
</dbReference>
<dbReference type="SMART" id="SM00091">
    <property type="entry name" value="PAS"/>
    <property type="match status" value="2"/>
</dbReference>
<feature type="domain" description="Histidine kinase" evidence="8">
    <location>
        <begin position="477"/>
        <end position="687"/>
    </location>
</feature>
<dbReference type="SUPFAM" id="SSF55874">
    <property type="entry name" value="ATPase domain of HSP90 chaperone/DNA topoisomerase II/histidine kinase"/>
    <property type="match status" value="1"/>
</dbReference>
<feature type="transmembrane region" description="Helical" evidence="7">
    <location>
        <begin position="68"/>
        <end position="89"/>
    </location>
</feature>
<dbReference type="SMART" id="SM00086">
    <property type="entry name" value="PAC"/>
    <property type="match status" value="1"/>
</dbReference>
<evidence type="ECO:0000256" key="5">
    <source>
        <dbReference type="ARBA" id="ARBA00022840"/>
    </source>
</evidence>
<dbReference type="InterPro" id="IPR013655">
    <property type="entry name" value="PAS_fold_3"/>
</dbReference>
<keyword evidence="3" id="KW-0547">Nucleotide-binding</keyword>
<dbReference type="PANTHER" id="PTHR43065:SF10">
    <property type="entry name" value="PEROXIDE STRESS-ACTIVATED HISTIDINE KINASE MAK3"/>
    <property type="match status" value="1"/>
</dbReference>
<dbReference type="NCBIfam" id="TIGR00229">
    <property type="entry name" value="sensory_box"/>
    <property type="match status" value="2"/>
</dbReference>
<dbReference type="InterPro" id="IPR013656">
    <property type="entry name" value="PAS_4"/>
</dbReference>
<evidence type="ECO:0000256" key="1">
    <source>
        <dbReference type="ARBA" id="ARBA00022553"/>
    </source>
</evidence>
<keyword evidence="7" id="KW-0812">Transmembrane</keyword>
<feature type="transmembrane region" description="Helical" evidence="7">
    <location>
        <begin position="148"/>
        <end position="169"/>
    </location>
</feature>
<dbReference type="CDD" id="cd00075">
    <property type="entry name" value="HATPase"/>
    <property type="match status" value="1"/>
</dbReference>
<evidence type="ECO:0000259" key="9">
    <source>
        <dbReference type="PROSITE" id="PS50112"/>
    </source>
</evidence>
<keyword evidence="4 11" id="KW-0418">Kinase</keyword>
<dbReference type="CDD" id="cd00082">
    <property type="entry name" value="HisKA"/>
    <property type="match status" value="1"/>
</dbReference>
<feature type="transmembrane region" description="Helical" evidence="7">
    <location>
        <begin position="6"/>
        <end position="26"/>
    </location>
</feature>
<dbReference type="Pfam" id="PF02518">
    <property type="entry name" value="HATPase_c"/>
    <property type="match status" value="1"/>
</dbReference>
<dbReference type="InterPro" id="IPR036097">
    <property type="entry name" value="HisK_dim/P_sf"/>
</dbReference>
<dbReference type="InterPro" id="IPR000700">
    <property type="entry name" value="PAS-assoc_C"/>
</dbReference>
<dbReference type="OrthoDB" id="237703at2157"/>
<feature type="domain" description="PAC" evidence="10">
    <location>
        <begin position="422"/>
        <end position="473"/>
    </location>
</feature>
<feature type="transmembrane region" description="Helical" evidence="7">
    <location>
        <begin position="101"/>
        <end position="121"/>
    </location>
</feature>
<dbReference type="InterPro" id="IPR001610">
    <property type="entry name" value="PAC"/>
</dbReference>
<keyword evidence="12" id="KW-1185">Reference proteome</keyword>
<evidence type="ECO:0000256" key="6">
    <source>
        <dbReference type="ARBA" id="ARBA00023012"/>
    </source>
</evidence>
<feature type="transmembrane region" description="Helical" evidence="7">
    <location>
        <begin position="38"/>
        <end position="56"/>
    </location>
</feature>
<keyword evidence="5" id="KW-0067">ATP-binding</keyword>
<dbReference type="InterPro" id="IPR004358">
    <property type="entry name" value="Sig_transdc_His_kin-like_C"/>
</dbReference>
<dbReference type="RefSeq" id="WP_103425233.1">
    <property type="nucleotide sequence ID" value="NZ_CP026309.1"/>
</dbReference>
<dbReference type="Proteomes" id="UP000236584">
    <property type="component" value="Chromosome"/>
</dbReference>
<dbReference type="GO" id="GO:0005524">
    <property type="term" value="F:ATP binding"/>
    <property type="evidence" value="ECO:0007669"/>
    <property type="project" value="UniProtKB-KW"/>
</dbReference>
<dbReference type="AlphaFoldDB" id="A0A2I8VI07"/>
<dbReference type="Pfam" id="PF16927">
    <property type="entry name" value="HisKA_7TM"/>
    <property type="match status" value="1"/>
</dbReference>
<dbReference type="GO" id="GO:0000155">
    <property type="term" value="F:phosphorelay sensor kinase activity"/>
    <property type="evidence" value="ECO:0007669"/>
    <property type="project" value="InterPro"/>
</dbReference>
<feature type="transmembrane region" description="Helical" evidence="7">
    <location>
        <begin position="181"/>
        <end position="199"/>
    </location>
</feature>
<dbReference type="Gene3D" id="3.30.565.10">
    <property type="entry name" value="Histidine kinase-like ATPase, C-terminal domain"/>
    <property type="match status" value="1"/>
</dbReference>
<dbReference type="InterPro" id="IPR036890">
    <property type="entry name" value="HATPase_C_sf"/>
</dbReference>
<evidence type="ECO:0000256" key="7">
    <source>
        <dbReference type="SAM" id="Phobius"/>
    </source>
</evidence>
<dbReference type="InterPro" id="IPR003594">
    <property type="entry name" value="HATPase_dom"/>
</dbReference>
<dbReference type="CDD" id="cd00130">
    <property type="entry name" value="PAS"/>
    <property type="match status" value="1"/>
</dbReference>
<dbReference type="EMBL" id="CP026309">
    <property type="protein sequence ID" value="AUV81545.1"/>
    <property type="molecule type" value="Genomic_DNA"/>
</dbReference>
<evidence type="ECO:0000256" key="2">
    <source>
        <dbReference type="ARBA" id="ARBA00022679"/>
    </source>
</evidence>
<evidence type="ECO:0000259" key="10">
    <source>
        <dbReference type="PROSITE" id="PS50113"/>
    </source>
</evidence>
<dbReference type="InterPro" id="IPR000014">
    <property type="entry name" value="PAS"/>
</dbReference>
<evidence type="ECO:0000259" key="8">
    <source>
        <dbReference type="PROSITE" id="PS50109"/>
    </source>
</evidence>
<dbReference type="PROSITE" id="PS50112">
    <property type="entry name" value="PAS"/>
    <property type="match status" value="1"/>
</dbReference>
<evidence type="ECO:0000313" key="11">
    <source>
        <dbReference type="EMBL" id="AUV81545.1"/>
    </source>
</evidence>
<reference evidence="11 12" key="1">
    <citation type="submission" date="2018-01" db="EMBL/GenBank/DDBJ databases">
        <title>Complete genome sequence of Salinigranum rubrum GX10T, an extremely halophilic archaeon isolated from a marine solar saltern.</title>
        <authorList>
            <person name="Han S."/>
        </authorList>
    </citation>
    <scope>NUCLEOTIDE SEQUENCE [LARGE SCALE GENOMIC DNA]</scope>
    <source>
        <strain evidence="11 12">GX10</strain>
    </source>
</reference>
<dbReference type="SMART" id="SM00387">
    <property type="entry name" value="HATPase_c"/>
    <property type="match status" value="1"/>
</dbReference>
<proteinExistence type="predicted"/>
<name>A0A2I8VI07_9EURY</name>
<keyword evidence="7" id="KW-0472">Membrane</keyword>
<gene>
    <name evidence="11" type="ORF">C2R22_07650</name>
</gene>
<evidence type="ECO:0000313" key="12">
    <source>
        <dbReference type="Proteomes" id="UP000236584"/>
    </source>
</evidence>
<dbReference type="InterPro" id="IPR035965">
    <property type="entry name" value="PAS-like_dom_sf"/>
</dbReference>
<dbReference type="InterPro" id="IPR031621">
    <property type="entry name" value="HisKA_7TM"/>
</dbReference>
<dbReference type="PROSITE" id="PS50109">
    <property type="entry name" value="HIS_KIN"/>
    <property type="match status" value="1"/>
</dbReference>
<keyword evidence="2" id="KW-0808">Transferase</keyword>
<evidence type="ECO:0000256" key="3">
    <source>
        <dbReference type="ARBA" id="ARBA00022741"/>
    </source>
</evidence>
<dbReference type="InterPro" id="IPR003661">
    <property type="entry name" value="HisK_dim/P_dom"/>
</dbReference>
<protein>
    <submittedName>
        <fullName evidence="11">PAS domain-containing sensor histidine kinase</fullName>
    </submittedName>
</protein>
<dbReference type="InterPro" id="IPR005467">
    <property type="entry name" value="His_kinase_dom"/>
</dbReference>
<dbReference type="Gene3D" id="3.30.450.20">
    <property type="entry name" value="PAS domain"/>
    <property type="match status" value="2"/>
</dbReference>